<comment type="caution">
    <text evidence="2">The sequence shown here is derived from an EMBL/GenBank/DDBJ whole genome shotgun (WGS) entry which is preliminary data.</text>
</comment>
<protein>
    <submittedName>
        <fullName evidence="2">1385_t:CDS:1</fullName>
    </submittedName>
</protein>
<dbReference type="PROSITE" id="PS50097">
    <property type="entry name" value="BTB"/>
    <property type="match status" value="1"/>
</dbReference>
<dbReference type="Pfam" id="PF00651">
    <property type="entry name" value="BTB"/>
    <property type="match status" value="1"/>
</dbReference>
<accession>A0A9N9G5A6</accession>
<reference evidence="2" key="1">
    <citation type="submission" date="2021-06" db="EMBL/GenBank/DDBJ databases">
        <authorList>
            <person name="Kallberg Y."/>
            <person name="Tangrot J."/>
            <person name="Rosling A."/>
        </authorList>
    </citation>
    <scope>NUCLEOTIDE SEQUENCE</scope>
    <source>
        <strain evidence="2">87-6 pot B 2015</strain>
    </source>
</reference>
<feature type="domain" description="BTB" evidence="1">
    <location>
        <begin position="64"/>
        <end position="126"/>
    </location>
</feature>
<dbReference type="CDD" id="cd18186">
    <property type="entry name" value="BTB_POZ_ZBTB_KLHL-like"/>
    <property type="match status" value="1"/>
</dbReference>
<proteinExistence type="predicted"/>
<dbReference type="SUPFAM" id="SSF54695">
    <property type="entry name" value="POZ domain"/>
    <property type="match status" value="1"/>
</dbReference>
<dbReference type="Proteomes" id="UP000789375">
    <property type="component" value="Unassembled WGS sequence"/>
</dbReference>
<evidence type="ECO:0000313" key="3">
    <source>
        <dbReference type="Proteomes" id="UP000789375"/>
    </source>
</evidence>
<keyword evidence="3" id="KW-1185">Reference proteome</keyword>
<gene>
    <name evidence="2" type="ORF">FMOSSE_LOCUS7811</name>
</gene>
<sequence length="170" mass="19669">MSTSAVTTLFPSYNTNFLDELKYSDELENSDVSDVSGDSVSMPQSYLIPKLHENGHENFNNETSDAQLLFVEDLPAPFWIHRNYLEPQSTFFKDKFEEYIPGKPMEIKVPSPENFEPLLEYLYTGDGDKWYDSMNLDNYYEVWTNVNFLGLGHEANAICMAFYQNVVLEN</sequence>
<dbReference type="InterPro" id="IPR011333">
    <property type="entry name" value="SKP1/BTB/POZ_sf"/>
</dbReference>
<evidence type="ECO:0000259" key="1">
    <source>
        <dbReference type="PROSITE" id="PS50097"/>
    </source>
</evidence>
<name>A0A9N9G5A6_FUNMO</name>
<dbReference type="EMBL" id="CAJVPP010001903">
    <property type="protein sequence ID" value="CAG8578173.1"/>
    <property type="molecule type" value="Genomic_DNA"/>
</dbReference>
<organism evidence="2 3">
    <name type="scientific">Funneliformis mosseae</name>
    <name type="common">Endomycorrhizal fungus</name>
    <name type="synonym">Glomus mosseae</name>
    <dbReference type="NCBI Taxonomy" id="27381"/>
    <lineage>
        <taxon>Eukaryota</taxon>
        <taxon>Fungi</taxon>
        <taxon>Fungi incertae sedis</taxon>
        <taxon>Mucoromycota</taxon>
        <taxon>Glomeromycotina</taxon>
        <taxon>Glomeromycetes</taxon>
        <taxon>Glomerales</taxon>
        <taxon>Glomeraceae</taxon>
        <taxon>Funneliformis</taxon>
    </lineage>
</organism>
<dbReference type="AlphaFoldDB" id="A0A9N9G5A6"/>
<dbReference type="InterPro" id="IPR000210">
    <property type="entry name" value="BTB/POZ_dom"/>
</dbReference>
<evidence type="ECO:0000313" key="2">
    <source>
        <dbReference type="EMBL" id="CAG8578173.1"/>
    </source>
</evidence>
<dbReference type="Gene3D" id="3.30.710.10">
    <property type="entry name" value="Potassium Channel Kv1.1, Chain A"/>
    <property type="match status" value="1"/>
</dbReference>